<reference evidence="1" key="2">
    <citation type="journal article" date="2021" name="PeerJ">
        <title>Extensive microbial diversity within the chicken gut microbiome revealed by metagenomics and culture.</title>
        <authorList>
            <person name="Gilroy R."/>
            <person name="Ravi A."/>
            <person name="Getino M."/>
            <person name="Pursley I."/>
            <person name="Horton D.L."/>
            <person name="Alikhan N.F."/>
            <person name="Baker D."/>
            <person name="Gharbi K."/>
            <person name="Hall N."/>
            <person name="Watson M."/>
            <person name="Adriaenssens E.M."/>
            <person name="Foster-Nyarko E."/>
            <person name="Jarju S."/>
            <person name="Secka A."/>
            <person name="Antonio M."/>
            <person name="Oren A."/>
            <person name="Chaudhuri R.R."/>
            <person name="La Ragione R."/>
            <person name="Hildebrand F."/>
            <person name="Pallen M.J."/>
        </authorList>
    </citation>
    <scope>NUCLEOTIDE SEQUENCE</scope>
    <source>
        <strain evidence="1">17213</strain>
    </source>
</reference>
<comment type="caution">
    <text evidence="1">The sequence shown here is derived from an EMBL/GenBank/DDBJ whole genome shotgun (WGS) entry which is preliminary data.</text>
</comment>
<proteinExistence type="predicted"/>
<protein>
    <submittedName>
        <fullName evidence="1">Uncharacterized protein</fullName>
    </submittedName>
</protein>
<dbReference type="EMBL" id="JADINH010000013">
    <property type="protein sequence ID" value="MBO8414935.1"/>
    <property type="molecule type" value="Genomic_DNA"/>
</dbReference>
<name>A0A9D9D8P4_9GAMM</name>
<evidence type="ECO:0000313" key="1">
    <source>
        <dbReference type="EMBL" id="MBO8414935.1"/>
    </source>
</evidence>
<dbReference type="AlphaFoldDB" id="A0A9D9D8P4"/>
<sequence length="83" mass="9417">MSTEDLSLTLPQNCLHMLEVMAQERGTSPLVTLIEIIQQTYLLNHKAEMPHSLEKLQEELFREGGGTVLPKLNPLFMGRRANN</sequence>
<dbReference type="Proteomes" id="UP000823631">
    <property type="component" value="Unassembled WGS sequence"/>
</dbReference>
<reference evidence="1" key="1">
    <citation type="submission" date="2020-10" db="EMBL/GenBank/DDBJ databases">
        <authorList>
            <person name="Gilroy R."/>
        </authorList>
    </citation>
    <scope>NUCLEOTIDE SEQUENCE</scope>
    <source>
        <strain evidence="1">17213</strain>
    </source>
</reference>
<accession>A0A9D9D8P4</accession>
<organism evidence="1 2">
    <name type="scientific">Candidatus Avisuccinivibrio stercorigallinarum</name>
    <dbReference type="NCBI Taxonomy" id="2840704"/>
    <lineage>
        <taxon>Bacteria</taxon>
        <taxon>Pseudomonadati</taxon>
        <taxon>Pseudomonadota</taxon>
        <taxon>Gammaproteobacteria</taxon>
        <taxon>Aeromonadales</taxon>
        <taxon>Succinivibrionaceae</taxon>
        <taxon>Succinivibrionaceae incertae sedis</taxon>
        <taxon>Candidatus Avisuccinivibrio</taxon>
    </lineage>
</organism>
<gene>
    <name evidence="1" type="ORF">IAB19_00940</name>
</gene>
<evidence type="ECO:0000313" key="2">
    <source>
        <dbReference type="Proteomes" id="UP000823631"/>
    </source>
</evidence>